<feature type="compositionally biased region" description="Basic and acidic residues" evidence="13">
    <location>
        <begin position="618"/>
        <end position="631"/>
    </location>
</feature>
<evidence type="ECO:0000256" key="1">
    <source>
        <dbReference type="ARBA" id="ARBA00004232"/>
    </source>
</evidence>
<evidence type="ECO:0000256" key="10">
    <source>
        <dbReference type="ARBA" id="ARBA00023132"/>
    </source>
</evidence>
<evidence type="ECO:0000256" key="11">
    <source>
        <dbReference type="ARBA" id="ARBA00023136"/>
    </source>
</evidence>
<dbReference type="GO" id="GO:0070762">
    <property type="term" value="C:nuclear pore transmembrane ring"/>
    <property type="evidence" value="ECO:0007669"/>
    <property type="project" value="TreeGrafter"/>
</dbReference>
<dbReference type="GO" id="GO:0031965">
    <property type="term" value="C:nuclear membrane"/>
    <property type="evidence" value="ECO:0007669"/>
    <property type="project" value="UniProtKB-SubCell"/>
</dbReference>
<feature type="transmembrane region" description="Helical" evidence="14">
    <location>
        <begin position="264"/>
        <end position="286"/>
    </location>
</feature>
<evidence type="ECO:0000256" key="12">
    <source>
        <dbReference type="ARBA" id="ARBA00023242"/>
    </source>
</evidence>
<evidence type="ECO:0000256" key="3">
    <source>
        <dbReference type="ARBA" id="ARBA00005760"/>
    </source>
</evidence>
<evidence type="ECO:0000313" key="15">
    <source>
        <dbReference type="EMBL" id="PKS10412.1"/>
    </source>
</evidence>
<protein>
    <recommendedName>
        <fullName evidence="17">Nucleoporin protein Ndc1-Nup</fullName>
    </recommendedName>
</protein>
<dbReference type="GO" id="GO:0006999">
    <property type="term" value="P:nuclear pore organization"/>
    <property type="evidence" value="ECO:0007669"/>
    <property type="project" value="TreeGrafter"/>
</dbReference>
<evidence type="ECO:0000256" key="9">
    <source>
        <dbReference type="ARBA" id="ARBA00023010"/>
    </source>
</evidence>
<feature type="transmembrane region" description="Helical" evidence="14">
    <location>
        <begin position="62"/>
        <end position="81"/>
    </location>
</feature>
<evidence type="ECO:0008006" key="17">
    <source>
        <dbReference type="Google" id="ProtNLM"/>
    </source>
</evidence>
<dbReference type="GO" id="GO:0070631">
    <property type="term" value="P:spindle pole body localization"/>
    <property type="evidence" value="ECO:0007669"/>
    <property type="project" value="TreeGrafter"/>
</dbReference>
<dbReference type="VEuPathDB" id="FungiDB:jhhlp_002163"/>
<dbReference type="PANTHER" id="PTHR13269">
    <property type="entry name" value="NUCLEOPORIN NDC1"/>
    <property type="match status" value="1"/>
</dbReference>
<evidence type="ECO:0000256" key="8">
    <source>
        <dbReference type="ARBA" id="ARBA00022989"/>
    </source>
</evidence>
<keyword evidence="7" id="KW-0653">Protein transport</keyword>
<dbReference type="OrthoDB" id="67850at2759"/>
<dbReference type="GO" id="GO:0051028">
    <property type="term" value="P:mRNA transport"/>
    <property type="evidence" value="ECO:0007669"/>
    <property type="project" value="UniProtKB-KW"/>
</dbReference>
<evidence type="ECO:0000256" key="2">
    <source>
        <dbReference type="ARBA" id="ARBA00004567"/>
    </source>
</evidence>
<feature type="transmembrane region" description="Helical" evidence="14">
    <location>
        <begin position="20"/>
        <end position="42"/>
    </location>
</feature>
<dbReference type="GO" id="GO:0005816">
    <property type="term" value="C:spindle pole body"/>
    <property type="evidence" value="ECO:0007669"/>
    <property type="project" value="TreeGrafter"/>
</dbReference>
<keyword evidence="5 14" id="KW-0812">Transmembrane</keyword>
<feature type="transmembrane region" description="Helical" evidence="14">
    <location>
        <begin position="148"/>
        <end position="167"/>
    </location>
</feature>
<keyword evidence="4" id="KW-0813">Transport</keyword>
<dbReference type="PANTHER" id="PTHR13269:SF6">
    <property type="entry name" value="NUCLEOPORIN NDC1"/>
    <property type="match status" value="1"/>
</dbReference>
<keyword evidence="12" id="KW-0539">Nucleus</keyword>
<dbReference type="Pfam" id="PF09531">
    <property type="entry name" value="Ndc1_Nup"/>
    <property type="match status" value="1"/>
</dbReference>
<dbReference type="AlphaFoldDB" id="A0A2N3NDI4"/>
<evidence type="ECO:0000313" key="16">
    <source>
        <dbReference type="Proteomes" id="UP000233524"/>
    </source>
</evidence>
<dbReference type="STRING" id="41688.A0A2N3NDI4"/>
<name>A0A2N3NDI4_9PEZI</name>
<proteinExistence type="inferred from homology"/>
<keyword evidence="16" id="KW-1185">Reference proteome</keyword>
<sequence>MATPSGRRRVPYKDFLQPALHRRFASTATILLAVSYVAAIFLSDYSYFWSWFPIGPSGVRTLFIFGSGLVVLILRIAQYHVDIRTANSAFKAFTQDLVRVETYEALVSYFISSLFFCPIFLKAYSDDNAMHWIVYRNGDRARLNEKPLFLAFYFTSCAIVQAVAHICKDQDKLTLGEAKGNGDKENKAGGTLSQVIAKLPSVASEAAFRSLVALFTHLFLYHLVFRSFAWGWALFFFRMFYNLPKTNMLPPSTPATFHSLKTSLLGGFLIFAIWQAANVAFSSFMAKEPLKNRKPLTAESKDPNGSLLNGLKSKKAAIRAYAMWELSYIASDFQDRRKAIFEDIDRKDGPMWSQVYVICLDLVKSITVRVDEYGKTPAAPQPEPKPEEPRARTTAPPKEEAIFRRQPSTKSMRSEVENAIDHVARSPGNTPMSRLSPMAKKTWKKAKDSMLTQDQQDAFRPDNMVGQFRHLILRVLQNDRVGAFFRQEYRRRLTVAVLGTPSAELALYVNAIEVLGSLAVNSLGEDKFGNVHRDVPTIIRTFTSTIRKLDAFKASFPVHWTDVEAKKECPEVDAVLNALRSALAKLITEFEPYRNDLRLTLTDLRLAREAAGATEGGDVAREPDMVEIRRR</sequence>
<keyword evidence="10" id="KW-0906">Nuclear pore complex</keyword>
<evidence type="ECO:0000256" key="4">
    <source>
        <dbReference type="ARBA" id="ARBA00022448"/>
    </source>
</evidence>
<feature type="compositionally biased region" description="Basic and acidic residues" evidence="13">
    <location>
        <begin position="384"/>
        <end position="397"/>
    </location>
</feature>
<dbReference type="InterPro" id="IPR019049">
    <property type="entry name" value="Nucleoporin_prot_Ndc1/Nup"/>
</dbReference>
<feature type="region of interest" description="Disordered" evidence="13">
    <location>
        <begin position="374"/>
        <end position="397"/>
    </location>
</feature>
<keyword evidence="8 14" id="KW-1133">Transmembrane helix</keyword>
<evidence type="ECO:0000256" key="13">
    <source>
        <dbReference type="SAM" id="MobiDB-lite"/>
    </source>
</evidence>
<dbReference type="InParanoid" id="A0A2N3NDI4"/>
<dbReference type="GO" id="GO:0015031">
    <property type="term" value="P:protein transport"/>
    <property type="evidence" value="ECO:0007669"/>
    <property type="project" value="UniProtKB-KW"/>
</dbReference>
<comment type="caution">
    <text evidence="15">The sequence shown here is derived from an EMBL/GenBank/DDBJ whole genome shotgun (WGS) entry which is preliminary data.</text>
</comment>
<feature type="region of interest" description="Disordered" evidence="13">
    <location>
        <begin position="612"/>
        <end position="631"/>
    </location>
</feature>
<comment type="subcellular location">
    <subcellularLocation>
        <location evidence="1">Nucleus membrane</location>
        <topology evidence="1">Multi-pass membrane protein</topology>
    </subcellularLocation>
    <subcellularLocation>
        <location evidence="2">Nucleus</location>
        <location evidence="2">Nuclear pore complex</location>
    </subcellularLocation>
</comment>
<keyword evidence="9" id="KW-0811">Translocation</keyword>
<keyword evidence="6" id="KW-0509">mRNA transport</keyword>
<accession>A0A2N3NDI4</accession>
<gene>
    <name evidence="15" type="ORF">jhhlp_002163</name>
</gene>
<evidence type="ECO:0000256" key="5">
    <source>
        <dbReference type="ARBA" id="ARBA00022692"/>
    </source>
</evidence>
<dbReference type="EMBL" id="NLAX01000008">
    <property type="protein sequence ID" value="PKS10412.1"/>
    <property type="molecule type" value="Genomic_DNA"/>
</dbReference>
<comment type="similarity">
    <text evidence="3">Belongs to the NDC1 family.</text>
</comment>
<evidence type="ECO:0000256" key="6">
    <source>
        <dbReference type="ARBA" id="ARBA00022816"/>
    </source>
</evidence>
<evidence type="ECO:0000256" key="14">
    <source>
        <dbReference type="SAM" id="Phobius"/>
    </source>
</evidence>
<dbReference type="Proteomes" id="UP000233524">
    <property type="component" value="Unassembled WGS sequence"/>
</dbReference>
<evidence type="ECO:0000256" key="7">
    <source>
        <dbReference type="ARBA" id="ARBA00022927"/>
    </source>
</evidence>
<organism evidence="15 16">
    <name type="scientific">Lomentospora prolificans</name>
    <dbReference type="NCBI Taxonomy" id="41688"/>
    <lineage>
        <taxon>Eukaryota</taxon>
        <taxon>Fungi</taxon>
        <taxon>Dikarya</taxon>
        <taxon>Ascomycota</taxon>
        <taxon>Pezizomycotina</taxon>
        <taxon>Sordariomycetes</taxon>
        <taxon>Hypocreomycetidae</taxon>
        <taxon>Microascales</taxon>
        <taxon>Microascaceae</taxon>
        <taxon>Lomentospora</taxon>
    </lineage>
</organism>
<feature type="transmembrane region" description="Helical" evidence="14">
    <location>
        <begin position="218"/>
        <end position="241"/>
    </location>
</feature>
<dbReference type="GO" id="GO:0106166">
    <property type="term" value="F:spindle pole body-nuclear membrane anchor activity"/>
    <property type="evidence" value="ECO:0007669"/>
    <property type="project" value="TreeGrafter"/>
</dbReference>
<keyword evidence="11 14" id="KW-0472">Membrane</keyword>
<reference evidence="15 16" key="1">
    <citation type="journal article" date="2017" name="G3 (Bethesda)">
        <title>First Draft Genome Sequence of the Pathogenic Fungus Lomentospora prolificans (Formerly Scedosporium prolificans).</title>
        <authorList>
            <person name="Luo R."/>
            <person name="Zimin A."/>
            <person name="Workman R."/>
            <person name="Fan Y."/>
            <person name="Pertea G."/>
            <person name="Grossman N."/>
            <person name="Wear M.P."/>
            <person name="Jia B."/>
            <person name="Miller H."/>
            <person name="Casadevall A."/>
            <person name="Timp W."/>
            <person name="Zhang S.X."/>
            <person name="Salzberg S.L."/>
        </authorList>
    </citation>
    <scope>NUCLEOTIDE SEQUENCE [LARGE SCALE GENOMIC DNA]</scope>
    <source>
        <strain evidence="15 16">JHH-5317</strain>
    </source>
</reference>